<dbReference type="PANTHER" id="PTHR13477:SF0">
    <property type="entry name" value="LARGE RIBOSOMAL SUBUNIT PROTEIN ML49"/>
    <property type="match status" value="1"/>
</dbReference>
<evidence type="ECO:0000256" key="6">
    <source>
        <dbReference type="ARBA" id="ARBA00035191"/>
    </source>
</evidence>
<dbReference type="Pfam" id="PF05046">
    <property type="entry name" value="Img2"/>
    <property type="match status" value="1"/>
</dbReference>
<evidence type="ECO:0000256" key="5">
    <source>
        <dbReference type="ARBA" id="ARBA00023274"/>
    </source>
</evidence>
<evidence type="ECO:0000256" key="3">
    <source>
        <dbReference type="ARBA" id="ARBA00022980"/>
    </source>
</evidence>
<keyword evidence="3" id="KW-0689">Ribosomal protein</keyword>
<evidence type="ECO:0000256" key="4">
    <source>
        <dbReference type="ARBA" id="ARBA00023128"/>
    </source>
</evidence>
<keyword evidence="5" id="KW-0687">Ribonucleoprotein</keyword>
<protein>
    <recommendedName>
        <fullName evidence="6">Large ribosomal subunit protein mL49</fullName>
    </recommendedName>
    <alternativeName>
        <fullName evidence="7">39S ribosomal protein L49, mitochondrial</fullName>
    </alternativeName>
</protein>
<comment type="similarity">
    <text evidence="2">Belongs to the mitochondrion-specific ribosomal protein mL49 family.</text>
</comment>
<accession>A0A5E4QQU4</accession>
<gene>
    <name evidence="8" type="ORF">LSINAPIS_LOCUS10360</name>
</gene>
<reference evidence="8 9" key="1">
    <citation type="submission" date="2017-07" db="EMBL/GenBank/DDBJ databases">
        <authorList>
            <person name="Talla V."/>
            <person name="Backstrom N."/>
        </authorList>
    </citation>
    <scope>NUCLEOTIDE SEQUENCE [LARGE SCALE GENOMIC DNA]</scope>
</reference>
<dbReference type="EMBL" id="FZQP02004178">
    <property type="protein sequence ID" value="VVC99488.1"/>
    <property type="molecule type" value="Genomic_DNA"/>
</dbReference>
<evidence type="ECO:0000256" key="1">
    <source>
        <dbReference type="ARBA" id="ARBA00004173"/>
    </source>
</evidence>
<dbReference type="FunFam" id="3.30.780.10:FF:000009">
    <property type="entry name" value="39S ribosomal protein L49, mitochondrial"/>
    <property type="match status" value="1"/>
</dbReference>
<comment type="subcellular location">
    <subcellularLocation>
        <location evidence="1">Mitochondrion</location>
    </subcellularLocation>
</comment>
<keyword evidence="4" id="KW-0496">Mitochondrion</keyword>
<proteinExistence type="inferred from homology"/>
<name>A0A5E4QQU4_9NEOP</name>
<evidence type="ECO:0000313" key="8">
    <source>
        <dbReference type="EMBL" id="VVC99488.1"/>
    </source>
</evidence>
<sequence>MATVWRSQCTFTRILSGKTCRILNNAADLGSKLSPTSQSVTSRKYSNYAHSPLVKHIKEQYEFEVVKKPPEWTYVQRLLPFDTIPQVTPKESYPSGWIPPKDEAKNLPFFIERTRNHELPIYLDITFRGMRKVSAIRKIEGDIWLMNDEVKEYLKNKYCRYVETRVHELGGFIEVKGDFVNALRW</sequence>
<dbReference type="GO" id="GO:0005762">
    <property type="term" value="C:mitochondrial large ribosomal subunit"/>
    <property type="evidence" value="ECO:0007669"/>
    <property type="project" value="TreeGrafter"/>
</dbReference>
<dbReference type="AlphaFoldDB" id="A0A5E4QQU4"/>
<dbReference type="PANTHER" id="PTHR13477">
    <property type="entry name" value="MITOCHONDRIAL 39S RIBOSOMAL PROTEIN L49"/>
    <property type="match status" value="1"/>
</dbReference>
<organism evidence="8 9">
    <name type="scientific">Leptidea sinapis</name>
    <dbReference type="NCBI Taxonomy" id="189913"/>
    <lineage>
        <taxon>Eukaryota</taxon>
        <taxon>Metazoa</taxon>
        <taxon>Ecdysozoa</taxon>
        <taxon>Arthropoda</taxon>
        <taxon>Hexapoda</taxon>
        <taxon>Insecta</taxon>
        <taxon>Pterygota</taxon>
        <taxon>Neoptera</taxon>
        <taxon>Endopterygota</taxon>
        <taxon>Lepidoptera</taxon>
        <taxon>Glossata</taxon>
        <taxon>Ditrysia</taxon>
        <taxon>Papilionoidea</taxon>
        <taxon>Pieridae</taxon>
        <taxon>Dismorphiinae</taxon>
        <taxon>Leptidea</taxon>
    </lineage>
</organism>
<dbReference type="Proteomes" id="UP000324832">
    <property type="component" value="Unassembled WGS sequence"/>
</dbReference>
<evidence type="ECO:0000256" key="7">
    <source>
        <dbReference type="ARBA" id="ARBA00035545"/>
    </source>
</evidence>
<dbReference type="InterPro" id="IPR007740">
    <property type="entry name" value="Ribosomal_mL49"/>
</dbReference>
<dbReference type="GO" id="GO:0003735">
    <property type="term" value="F:structural constituent of ribosome"/>
    <property type="evidence" value="ECO:0007669"/>
    <property type="project" value="InterPro"/>
</dbReference>
<evidence type="ECO:0000313" key="9">
    <source>
        <dbReference type="Proteomes" id="UP000324832"/>
    </source>
</evidence>
<dbReference type="Gene3D" id="3.30.780.10">
    <property type="entry name" value="SUI1-like domain"/>
    <property type="match status" value="1"/>
</dbReference>
<dbReference type="GO" id="GO:0006412">
    <property type="term" value="P:translation"/>
    <property type="evidence" value="ECO:0007669"/>
    <property type="project" value="InterPro"/>
</dbReference>
<keyword evidence="9" id="KW-1185">Reference proteome</keyword>
<evidence type="ECO:0000256" key="2">
    <source>
        <dbReference type="ARBA" id="ARBA00005677"/>
    </source>
</evidence>